<dbReference type="AlphaFoldDB" id="A0A0C2CYU1"/>
<evidence type="ECO:0000256" key="10">
    <source>
        <dbReference type="ARBA" id="ARBA00022741"/>
    </source>
</evidence>
<evidence type="ECO:0000256" key="22">
    <source>
        <dbReference type="SAM" id="MobiDB-lite"/>
    </source>
</evidence>
<comment type="catalytic activity">
    <reaction evidence="20">
        <text>7,8-dihydropteroate + L-glutamate + ATP = 7,8-dihydrofolate + ADP + phosphate + H(+)</text>
        <dbReference type="Rhea" id="RHEA:23584"/>
        <dbReference type="ChEBI" id="CHEBI:15378"/>
        <dbReference type="ChEBI" id="CHEBI:17839"/>
        <dbReference type="ChEBI" id="CHEBI:29985"/>
        <dbReference type="ChEBI" id="CHEBI:30616"/>
        <dbReference type="ChEBI" id="CHEBI:43474"/>
        <dbReference type="ChEBI" id="CHEBI:57451"/>
        <dbReference type="ChEBI" id="CHEBI:456216"/>
        <dbReference type="EC" id="6.3.2.12"/>
    </reaction>
</comment>
<evidence type="ECO:0000256" key="1">
    <source>
        <dbReference type="ARBA" id="ARBA00002714"/>
    </source>
</evidence>
<keyword evidence="12" id="KW-0460">Magnesium</keyword>
<gene>
    <name evidence="24" type="ORF">DB30_06386</name>
</gene>
<dbReference type="InterPro" id="IPR036565">
    <property type="entry name" value="Mur-like_cat_sf"/>
</dbReference>
<dbReference type="InterPro" id="IPR001645">
    <property type="entry name" value="Folylpolyglutamate_synth"/>
</dbReference>
<comment type="catalytic activity">
    <reaction evidence="19">
        <text>(6R)-5,10-methylenetetrahydrofolyl-(gamma-L-Glu)(n) + L-glutamate + ATP = (6R)-5,10-methylenetetrahydrofolyl-(gamma-L-Glu)(n+1) + ADP + phosphate + H(+)</text>
        <dbReference type="Rhea" id="RHEA:51912"/>
        <dbReference type="Rhea" id="RHEA-COMP:13257"/>
        <dbReference type="Rhea" id="RHEA-COMP:13258"/>
        <dbReference type="ChEBI" id="CHEBI:15378"/>
        <dbReference type="ChEBI" id="CHEBI:29985"/>
        <dbReference type="ChEBI" id="CHEBI:30616"/>
        <dbReference type="ChEBI" id="CHEBI:43474"/>
        <dbReference type="ChEBI" id="CHEBI:136572"/>
        <dbReference type="ChEBI" id="CHEBI:456216"/>
        <dbReference type="EC" id="6.3.2.17"/>
    </reaction>
</comment>
<evidence type="ECO:0000256" key="19">
    <source>
        <dbReference type="ARBA" id="ARBA00049035"/>
    </source>
</evidence>
<evidence type="ECO:0000256" key="14">
    <source>
        <dbReference type="ARBA" id="ARBA00030048"/>
    </source>
</evidence>
<dbReference type="GO" id="GO:0008841">
    <property type="term" value="F:dihydrofolate synthase activity"/>
    <property type="evidence" value="ECO:0007669"/>
    <property type="project" value="UniProtKB-EC"/>
</dbReference>
<evidence type="ECO:0000256" key="20">
    <source>
        <dbReference type="ARBA" id="ARBA00049161"/>
    </source>
</evidence>
<dbReference type="PANTHER" id="PTHR11136">
    <property type="entry name" value="FOLYLPOLYGLUTAMATE SYNTHASE-RELATED"/>
    <property type="match status" value="1"/>
</dbReference>
<dbReference type="InterPro" id="IPR004101">
    <property type="entry name" value="Mur_ligase_C"/>
</dbReference>
<dbReference type="SUPFAM" id="SSF53623">
    <property type="entry name" value="MurD-like peptide ligases, catalytic domain"/>
    <property type="match status" value="1"/>
</dbReference>
<dbReference type="Pfam" id="PF02875">
    <property type="entry name" value="Mur_ligase_C"/>
    <property type="match status" value="1"/>
</dbReference>
<keyword evidence="11 21" id="KW-0067">ATP-binding</keyword>
<proteinExistence type="inferred from homology"/>
<dbReference type="GO" id="GO:0005737">
    <property type="term" value="C:cytoplasm"/>
    <property type="evidence" value="ECO:0007669"/>
    <property type="project" value="TreeGrafter"/>
</dbReference>
<evidence type="ECO:0000256" key="4">
    <source>
        <dbReference type="ARBA" id="ARBA00008276"/>
    </source>
</evidence>
<feature type="region of interest" description="Disordered" evidence="22">
    <location>
        <begin position="392"/>
        <end position="414"/>
    </location>
</feature>
<dbReference type="RefSeq" id="WP_052553024.1">
    <property type="nucleotide sequence ID" value="NZ_JMCC02000066.1"/>
</dbReference>
<evidence type="ECO:0000256" key="8">
    <source>
        <dbReference type="ARBA" id="ARBA00022598"/>
    </source>
</evidence>
<evidence type="ECO:0000256" key="2">
    <source>
        <dbReference type="ARBA" id="ARBA00004799"/>
    </source>
</evidence>
<evidence type="ECO:0000256" key="15">
    <source>
        <dbReference type="ARBA" id="ARBA00030592"/>
    </source>
</evidence>
<keyword evidence="8 21" id="KW-0436">Ligase</keyword>
<evidence type="ECO:0000256" key="13">
    <source>
        <dbReference type="ARBA" id="ARBA00022909"/>
    </source>
</evidence>
<evidence type="ECO:0000256" key="16">
    <source>
        <dbReference type="ARBA" id="ARBA00032510"/>
    </source>
</evidence>
<comment type="pathway">
    <text evidence="3">Cofactor biosynthesis; tetrahydrofolylpolyglutamate biosynthesis.</text>
</comment>
<comment type="caution">
    <text evidence="24">The sequence shown here is derived from an EMBL/GenBank/DDBJ whole genome shotgun (WGS) entry which is preliminary data.</text>
</comment>
<reference evidence="24 25" key="1">
    <citation type="submission" date="2014-12" db="EMBL/GenBank/DDBJ databases">
        <title>Genome assembly of Enhygromyxa salina DSM 15201.</title>
        <authorList>
            <person name="Sharma G."/>
            <person name="Subramanian S."/>
        </authorList>
    </citation>
    <scope>NUCLEOTIDE SEQUENCE [LARGE SCALE GENOMIC DNA]</scope>
    <source>
        <strain evidence="24 25">DSM 15201</strain>
    </source>
</reference>
<dbReference type="PIRSF" id="PIRSF001563">
    <property type="entry name" value="Folylpolyglu_synth"/>
    <property type="match status" value="1"/>
</dbReference>
<dbReference type="SUPFAM" id="SSF53244">
    <property type="entry name" value="MurD-like peptide ligases, peptide-binding domain"/>
    <property type="match status" value="1"/>
</dbReference>
<name>A0A0C2CYU1_9BACT</name>
<comment type="function">
    <text evidence="1">Functions in two distinct reactions of the de novo folate biosynthetic pathway. Catalyzes the addition of a glutamate residue to dihydropteroate (7,8-dihydropteroate or H2Pte) to form dihydrofolate (7,8-dihydrofolate monoglutamate or H2Pte-Glu). Also catalyzes successive additions of L-glutamate to tetrahydrofolate or 10-formyltetrahydrofolate or 5,10-methylenetetrahydrofolate, leading to folylpolyglutamate derivatives.</text>
</comment>
<dbReference type="Gene3D" id="3.90.190.20">
    <property type="entry name" value="Mur ligase, C-terminal domain"/>
    <property type="match status" value="1"/>
</dbReference>
<evidence type="ECO:0000256" key="9">
    <source>
        <dbReference type="ARBA" id="ARBA00022723"/>
    </source>
</evidence>
<dbReference type="GO" id="GO:0046656">
    <property type="term" value="P:folic acid biosynthetic process"/>
    <property type="evidence" value="ECO:0007669"/>
    <property type="project" value="UniProtKB-KW"/>
</dbReference>
<dbReference type="Proteomes" id="UP000031599">
    <property type="component" value="Unassembled WGS sequence"/>
</dbReference>
<sequence length="414" mass="43999">MNLDWRAALFARRTIGVRLGLDALERVLDALLPGLREHPPFAVVQIVGTNGKGSTAAMLDHGLRKLRRGPVGLFTSPHLERIGERIRIDGQAIADERVQAGVDRIAAVEATLGVSLTFFEVLTAIALLHFVDAGCRVVVLEAGLGGRLDATTAVHADIVGFAHFALDHQSYLGDTLELIAAEKAAVIRGRIPVFSVEQAPAARAAIEQRSRERGAELEFVTPLAEPPTGLLGHHQRHNAALALGLLRWFVRTAKPAHLDGVRWAGRLEQVELGEGKLWLDVAHNLDGVEALCAALRELQIQPRAIVFGTMADKPAPAMAAKLRELGPLLLVPPAGEGAFDLATVARPDEPRFPSPADPQLLAAIERAVAGGASVLVCGSHFLVGAMRARTAASTSASGLDGPELSDPVTRRPNG</sequence>
<comment type="similarity">
    <text evidence="4 21">Belongs to the folylpolyglutamate synthase family.</text>
</comment>
<dbReference type="NCBIfam" id="TIGR01499">
    <property type="entry name" value="folC"/>
    <property type="match status" value="1"/>
</dbReference>
<dbReference type="InterPro" id="IPR036615">
    <property type="entry name" value="Mur_ligase_C_dom_sf"/>
</dbReference>
<evidence type="ECO:0000256" key="3">
    <source>
        <dbReference type="ARBA" id="ARBA00005150"/>
    </source>
</evidence>
<evidence type="ECO:0000256" key="21">
    <source>
        <dbReference type="PIRNR" id="PIRNR001563"/>
    </source>
</evidence>
<dbReference type="PANTHER" id="PTHR11136:SF0">
    <property type="entry name" value="DIHYDROFOLATE SYNTHETASE-RELATED"/>
    <property type="match status" value="1"/>
</dbReference>
<feature type="domain" description="Mur ligase C-terminal" evidence="23">
    <location>
        <begin position="265"/>
        <end position="379"/>
    </location>
</feature>
<comment type="catalytic activity">
    <reaction evidence="17">
        <text>(6S)-5,6,7,8-tetrahydrofolyl-(gamma-L-Glu)(n) + L-glutamate + ATP = (6S)-5,6,7,8-tetrahydrofolyl-(gamma-L-Glu)(n+1) + ADP + phosphate + H(+)</text>
        <dbReference type="Rhea" id="RHEA:10580"/>
        <dbReference type="Rhea" id="RHEA-COMP:14738"/>
        <dbReference type="Rhea" id="RHEA-COMP:14740"/>
        <dbReference type="ChEBI" id="CHEBI:15378"/>
        <dbReference type="ChEBI" id="CHEBI:29985"/>
        <dbReference type="ChEBI" id="CHEBI:30616"/>
        <dbReference type="ChEBI" id="CHEBI:43474"/>
        <dbReference type="ChEBI" id="CHEBI:141005"/>
        <dbReference type="ChEBI" id="CHEBI:456216"/>
        <dbReference type="EC" id="6.3.2.17"/>
    </reaction>
</comment>
<evidence type="ECO:0000313" key="24">
    <source>
        <dbReference type="EMBL" id="KIG14800.1"/>
    </source>
</evidence>
<evidence type="ECO:0000313" key="25">
    <source>
        <dbReference type="Proteomes" id="UP000031599"/>
    </source>
</evidence>
<evidence type="ECO:0000256" key="18">
    <source>
        <dbReference type="ARBA" id="ARBA00047808"/>
    </source>
</evidence>
<evidence type="ECO:0000256" key="6">
    <source>
        <dbReference type="ARBA" id="ARBA00013025"/>
    </source>
</evidence>
<keyword evidence="10 21" id="KW-0547">Nucleotide-binding</keyword>
<keyword evidence="9" id="KW-0479">Metal-binding</keyword>
<dbReference type="GO" id="GO:0004326">
    <property type="term" value="F:tetrahydrofolylpolyglutamate synthase activity"/>
    <property type="evidence" value="ECO:0007669"/>
    <property type="project" value="UniProtKB-EC"/>
</dbReference>
<evidence type="ECO:0000256" key="17">
    <source>
        <dbReference type="ARBA" id="ARBA00047493"/>
    </source>
</evidence>
<organism evidence="24 25">
    <name type="scientific">Enhygromyxa salina</name>
    <dbReference type="NCBI Taxonomy" id="215803"/>
    <lineage>
        <taxon>Bacteria</taxon>
        <taxon>Pseudomonadati</taxon>
        <taxon>Myxococcota</taxon>
        <taxon>Polyangia</taxon>
        <taxon>Nannocystales</taxon>
        <taxon>Nannocystaceae</taxon>
        <taxon>Enhygromyxa</taxon>
    </lineage>
</organism>
<keyword evidence="13" id="KW-0289">Folate biosynthesis</keyword>
<comment type="catalytic activity">
    <reaction evidence="18">
        <text>10-formyltetrahydrofolyl-(gamma-L-Glu)(n) + L-glutamate + ATP = 10-formyltetrahydrofolyl-(gamma-L-Glu)(n+1) + ADP + phosphate + H(+)</text>
        <dbReference type="Rhea" id="RHEA:51904"/>
        <dbReference type="Rhea" id="RHEA-COMP:13088"/>
        <dbReference type="Rhea" id="RHEA-COMP:14300"/>
        <dbReference type="ChEBI" id="CHEBI:15378"/>
        <dbReference type="ChEBI" id="CHEBI:29985"/>
        <dbReference type="ChEBI" id="CHEBI:30616"/>
        <dbReference type="ChEBI" id="CHEBI:43474"/>
        <dbReference type="ChEBI" id="CHEBI:134413"/>
        <dbReference type="ChEBI" id="CHEBI:456216"/>
        <dbReference type="EC" id="6.3.2.17"/>
    </reaction>
</comment>
<protein>
    <recommendedName>
        <fullName evidence="7">Dihydrofolate synthase/folylpolyglutamate synthase</fullName>
        <ecNumber evidence="5">6.3.2.12</ecNumber>
        <ecNumber evidence="6">6.3.2.17</ecNumber>
    </recommendedName>
    <alternativeName>
        <fullName evidence="16">Folylpoly-gamma-glutamate synthetase-dihydrofolate synthetase</fullName>
    </alternativeName>
    <alternativeName>
        <fullName evidence="14">Folylpolyglutamate synthetase</fullName>
    </alternativeName>
    <alternativeName>
        <fullName evidence="15">Tetrahydrofolylpolyglutamate synthase</fullName>
    </alternativeName>
</protein>
<dbReference type="EC" id="6.3.2.12" evidence="5"/>
<dbReference type="Gene3D" id="3.40.1190.10">
    <property type="entry name" value="Mur-like, catalytic domain"/>
    <property type="match status" value="1"/>
</dbReference>
<dbReference type="EMBL" id="JMCC02000066">
    <property type="protein sequence ID" value="KIG14800.1"/>
    <property type="molecule type" value="Genomic_DNA"/>
</dbReference>
<evidence type="ECO:0000256" key="5">
    <source>
        <dbReference type="ARBA" id="ARBA00013023"/>
    </source>
</evidence>
<accession>A0A0C2CYU1</accession>
<evidence type="ECO:0000256" key="7">
    <source>
        <dbReference type="ARBA" id="ARBA00019357"/>
    </source>
</evidence>
<evidence type="ECO:0000259" key="23">
    <source>
        <dbReference type="Pfam" id="PF02875"/>
    </source>
</evidence>
<evidence type="ECO:0000256" key="11">
    <source>
        <dbReference type="ARBA" id="ARBA00022840"/>
    </source>
</evidence>
<comment type="pathway">
    <text evidence="2">Cofactor biosynthesis; tetrahydrofolate biosynthesis; 7,8-dihydrofolate from 2-amino-4-hydroxy-6-hydroxymethyl-7,8-dihydropteridine diphosphate and 4-aminobenzoate: step 2/2.</text>
</comment>
<evidence type="ECO:0000256" key="12">
    <source>
        <dbReference type="ARBA" id="ARBA00022842"/>
    </source>
</evidence>
<dbReference type="EC" id="6.3.2.17" evidence="6"/>
<dbReference type="GO" id="GO:0046872">
    <property type="term" value="F:metal ion binding"/>
    <property type="evidence" value="ECO:0007669"/>
    <property type="project" value="UniProtKB-KW"/>
</dbReference>
<dbReference type="GO" id="GO:0005524">
    <property type="term" value="F:ATP binding"/>
    <property type="evidence" value="ECO:0007669"/>
    <property type="project" value="UniProtKB-KW"/>
</dbReference>